<feature type="region of interest" description="Disordered" evidence="1">
    <location>
        <begin position="1"/>
        <end position="23"/>
    </location>
</feature>
<dbReference type="RefSeq" id="WP_149297223.1">
    <property type="nucleotide sequence ID" value="NZ_VTWH01000001.1"/>
</dbReference>
<feature type="compositionally biased region" description="Basic and acidic residues" evidence="1">
    <location>
        <begin position="1"/>
        <end position="11"/>
    </location>
</feature>
<evidence type="ECO:0000313" key="2">
    <source>
        <dbReference type="EMBL" id="KAA0971965.1"/>
    </source>
</evidence>
<reference evidence="2 3" key="1">
    <citation type="submission" date="2019-08" db="EMBL/GenBank/DDBJ databases">
        <title>Aureimonas fodiniaquatilis sp. nov., isolated from a coal mine wastewater.</title>
        <authorList>
            <person name="Kim W."/>
        </authorList>
    </citation>
    <scope>NUCLEOTIDE SEQUENCE [LARGE SCALE GENOMIC DNA]</scope>
    <source>
        <strain evidence="2 3">CAU 1482</strain>
    </source>
</reference>
<dbReference type="EMBL" id="VTWH01000001">
    <property type="protein sequence ID" value="KAA0971965.1"/>
    <property type="molecule type" value="Genomic_DNA"/>
</dbReference>
<protein>
    <submittedName>
        <fullName evidence="2">Uncharacterized protein</fullName>
    </submittedName>
</protein>
<feature type="region of interest" description="Disordered" evidence="1">
    <location>
        <begin position="98"/>
        <end position="129"/>
    </location>
</feature>
<name>A0A5B0E1H0_9HYPH</name>
<keyword evidence="3" id="KW-1185">Reference proteome</keyword>
<dbReference type="OrthoDB" id="9837911at2"/>
<organism evidence="2 3">
    <name type="scientific">Aureimonas fodinaquatilis</name>
    <dbReference type="NCBI Taxonomy" id="2565783"/>
    <lineage>
        <taxon>Bacteria</taxon>
        <taxon>Pseudomonadati</taxon>
        <taxon>Pseudomonadota</taxon>
        <taxon>Alphaproteobacteria</taxon>
        <taxon>Hyphomicrobiales</taxon>
        <taxon>Aurantimonadaceae</taxon>
        <taxon>Aureimonas</taxon>
    </lineage>
</organism>
<comment type="caution">
    <text evidence="2">The sequence shown here is derived from an EMBL/GenBank/DDBJ whole genome shotgun (WGS) entry which is preliminary data.</text>
</comment>
<dbReference type="Proteomes" id="UP000324738">
    <property type="component" value="Unassembled WGS sequence"/>
</dbReference>
<gene>
    <name evidence="2" type="ORF">FPY71_02235</name>
</gene>
<dbReference type="AlphaFoldDB" id="A0A5B0E1H0"/>
<sequence length="254" mass="27243">MTGEDKDHFERLSQLAPPEPDPEKIKATVAMSGRAFAQGTGKKAKPAKKGWLETLLPGRGWLIPASGLAGVLLVAAVTVPMMLDQTGQSFEAARDMPMPAPSVAEGPRSSAGPGAGTRMGSMPQRQRQGLPLDMRSDAEVQTYDFDGLEILSRSVPEEFGLYLVNNGVEREFDRRAKEASEQIVLTDAFMREGATGEYSRALFVRSGYDDGPQQWDAFIDNGSGFAISGRLSVAVHDANDRADVLARLAEAGGS</sequence>
<accession>A0A5B0E1H0</accession>
<proteinExistence type="predicted"/>
<evidence type="ECO:0000256" key="1">
    <source>
        <dbReference type="SAM" id="MobiDB-lite"/>
    </source>
</evidence>
<evidence type="ECO:0000313" key="3">
    <source>
        <dbReference type="Proteomes" id="UP000324738"/>
    </source>
</evidence>